<reference evidence="3" key="1">
    <citation type="submission" date="2016-10" db="EMBL/GenBank/DDBJ databases">
        <title>Frankia sp. NRRL B-16386 Genome sequencing.</title>
        <authorList>
            <person name="Ghodhbane-Gtari F."/>
            <person name="Swanson E."/>
            <person name="Gueddou A."/>
            <person name="Hezbri K."/>
            <person name="Ktari K."/>
            <person name="Nouioui I."/>
            <person name="Morris K."/>
            <person name="Simpson S."/>
            <person name="Abebe-Akele F."/>
            <person name="Thomas K."/>
            <person name="Gtari M."/>
            <person name="Tisa L.S."/>
        </authorList>
    </citation>
    <scope>NUCLEOTIDE SEQUENCE [LARGE SCALE GENOMIC DNA]</scope>
    <source>
        <strain evidence="3">NRRL B-16386</strain>
    </source>
</reference>
<dbReference type="CDD" id="cd00829">
    <property type="entry name" value="SCP-x_thiolase"/>
    <property type="match status" value="1"/>
</dbReference>
<dbReference type="SUPFAM" id="SSF53901">
    <property type="entry name" value="Thiolase-like"/>
    <property type="match status" value="2"/>
</dbReference>
<dbReference type="PANTHER" id="PTHR42870">
    <property type="entry name" value="ACETYL-COA C-ACETYLTRANSFERASE"/>
    <property type="match status" value="1"/>
</dbReference>
<dbReference type="EMBL" id="MOMC01000037">
    <property type="protein sequence ID" value="ONH28820.1"/>
    <property type="molecule type" value="Genomic_DNA"/>
</dbReference>
<protein>
    <submittedName>
        <fullName evidence="2">Lipid-transfer protein</fullName>
    </submittedName>
</protein>
<evidence type="ECO:0000313" key="3">
    <source>
        <dbReference type="Proteomes" id="UP000188929"/>
    </source>
</evidence>
<feature type="domain" description="Thiolase C-terminal" evidence="1">
    <location>
        <begin position="265"/>
        <end position="378"/>
    </location>
</feature>
<organism evidence="2 3">
    <name type="scientific">Pseudofrankia asymbiotica</name>
    <dbReference type="NCBI Taxonomy" id="1834516"/>
    <lineage>
        <taxon>Bacteria</taxon>
        <taxon>Bacillati</taxon>
        <taxon>Actinomycetota</taxon>
        <taxon>Actinomycetes</taxon>
        <taxon>Frankiales</taxon>
        <taxon>Frankiaceae</taxon>
        <taxon>Pseudofrankia</taxon>
    </lineage>
</organism>
<dbReference type="Pfam" id="PF22691">
    <property type="entry name" value="Thiolase_C_1"/>
    <property type="match status" value="1"/>
</dbReference>
<dbReference type="InterPro" id="IPR055140">
    <property type="entry name" value="Thiolase_C_2"/>
</dbReference>
<dbReference type="PIRSF" id="PIRSF000429">
    <property type="entry name" value="Ac-CoA_Ac_transf"/>
    <property type="match status" value="1"/>
</dbReference>
<name>A0A1V2I976_9ACTN</name>
<evidence type="ECO:0000259" key="1">
    <source>
        <dbReference type="Pfam" id="PF22691"/>
    </source>
</evidence>
<accession>A0A1V2I976</accession>
<gene>
    <name evidence="2" type="ORF">BL253_18450</name>
</gene>
<dbReference type="PANTHER" id="PTHR42870:SF1">
    <property type="entry name" value="NON-SPECIFIC LIPID-TRANSFER PROTEIN-LIKE 2"/>
    <property type="match status" value="1"/>
</dbReference>
<evidence type="ECO:0000313" key="2">
    <source>
        <dbReference type="EMBL" id="ONH28820.1"/>
    </source>
</evidence>
<dbReference type="Proteomes" id="UP000188929">
    <property type="component" value="Unassembled WGS sequence"/>
</dbReference>
<dbReference type="STRING" id="1834516.BL253_18450"/>
<dbReference type="InterPro" id="IPR016039">
    <property type="entry name" value="Thiolase-like"/>
</dbReference>
<dbReference type="RefSeq" id="WP_076818411.1">
    <property type="nucleotide sequence ID" value="NZ_MOMC01000037.1"/>
</dbReference>
<sequence length="392" mass="41152">MSEFRRDAACVVGIGHSAYGTRGSLAPLGLGRIALDAVLGACADAGLDARDIDGFAGYCDDPTWPADLAVALGTKEFRYSGLVWGGRGSGVPGAVANAYAALATGLADYVVVVRSLIQQARLGQSVAAGVQPGQAIPLAASYTAPFGMALPAAIYAMKARRHMALYGTTTDQFAEVTINARRNAVHNPDARFRAEITVEEHHASRLVCDPLRLLDCCMESDGAAALLVTTPDRARDLCHPPVSIRAVATTGEYKWATASFNTIDEDYVSTGHRRAARDLYDRAGLGPEDVDVALFYDGFTPSVIMSLEDWGFCGIGEGGPFVADGGIRREGRLPVNTHGGNLAEVYLQGITHLLEGVRQLRGTAINQITDASVALYASGVGASPGGGVLLSR</sequence>
<dbReference type="AlphaFoldDB" id="A0A1V2I976"/>
<dbReference type="OrthoDB" id="9785768at2"/>
<dbReference type="Gene3D" id="3.40.47.10">
    <property type="match status" value="1"/>
</dbReference>
<keyword evidence="3" id="KW-1185">Reference proteome</keyword>
<proteinExistence type="predicted"/>
<dbReference type="GO" id="GO:0016747">
    <property type="term" value="F:acyltransferase activity, transferring groups other than amino-acyl groups"/>
    <property type="evidence" value="ECO:0007669"/>
    <property type="project" value="InterPro"/>
</dbReference>
<comment type="caution">
    <text evidence="2">The sequence shown here is derived from an EMBL/GenBank/DDBJ whole genome shotgun (WGS) entry which is preliminary data.</text>
</comment>
<dbReference type="InterPro" id="IPR002155">
    <property type="entry name" value="Thiolase"/>
</dbReference>